<comment type="caution">
    <text evidence="3">The sequence shown here is derived from an EMBL/GenBank/DDBJ whole genome shotgun (WGS) entry which is preliminary data.</text>
</comment>
<proteinExistence type="predicted"/>
<dbReference type="RefSeq" id="WP_271929110.1">
    <property type="nucleotide sequence ID" value="NZ_JAQNDO010000001.1"/>
</dbReference>
<organism evidence="3 4">
    <name type="scientific">Polyangium mundeleinium</name>
    <dbReference type="NCBI Taxonomy" id="2995306"/>
    <lineage>
        <taxon>Bacteria</taxon>
        <taxon>Pseudomonadati</taxon>
        <taxon>Myxococcota</taxon>
        <taxon>Polyangia</taxon>
        <taxon>Polyangiales</taxon>
        <taxon>Polyangiaceae</taxon>
        <taxon>Polyangium</taxon>
    </lineage>
</organism>
<evidence type="ECO:0000256" key="1">
    <source>
        <dbReference type="SAM" id="MobiDB-lite"/>
    </source>
</evidence>
<feature type="compositionally biased region" description="Low complexity" evidence="1">
    <location>
        <begin position="37"/>
        <end position="47"/>
    </location>
</feature>
<feature type="region of interest" description="Disordered" evidence="1">
    <location>
        <begin position="31"/>
        <end position="72"/>
    </location>
</feature>
<reference evidence="3 4" key="1">
    <citation type="submission" date="2022-11" db="EMBL/GenBank/DDBJ databases">
        <title>Minimal conservation of predation-associated metabolite biosynthetic gene clusters underscores biosynthetic potential of Myxococcota including descriptions for ten novel species: Archangium lansinium sp. nov., Myxococcus landrumus sp. nov., Nannocystis bai.</title>
        <authorList>
            <person name="Ahearne A."/>
            <person name="Stevens C."/>
            <person name="Dowd S."/>
        </authorList>
    </citation>
    <scope>NUCLEOTIDE SEQUENCE [LARGE SCALE GENOMIC DNA]</scope>
    <source>
        <strain evidence="3 4">RJM3</strain>
    </source>
</reference>
<dbReference type="Proteomes" id="UP001221411">
    <property type="component" value="Unassembled WGS sequence"/>
</dbReference>
<sequence length="351" mass="34976">MTALPRPTNLLLAALVPLAFGLEAGCAEGTDAPLPPTTSASSSSSSSGAGGGGGSGGTGGGEVVSEPDGPPVLTIVNGVNDHEAIRLCFVPYPDGGDPAPYPSDPAGLAFAAAARVDPAMLLPADKDVYLHVIAGDLPKTKDLGCATLTEGNPPAGVVVAPVAVIPASAFVAQRSLLLVPTGCVGGPGHTDPLEQAACGPTYSADAPNPGLLAAAMSRVTAEGHLSLQAAHAAQPMPSVDVRLVPGTEGGMPQQVAPSLTAGAVGPFPPFRQVARFELGSIAQTEIFTFVPGQFVKTSASPLDAALARGGLTQADFEDGRAFTFVAVGAQPGLAAGAFWHALTWTVVRSDP</sequence>
<feature type="signal peptide" evidence="2">
    <location>
        <begin position="1"/>
        <end position="24"/>
    </location>
</feature>
<accession>A0ABT5F5I1</accession>
<evidence type="ECO:0000313" key="3">
    <source>
        <dbReference type="EMBL" id="MDC0749353.1"/>
    </source>
</evidence>
<gene>
    <name evidence="3" type="ORF">POL67_48945</name>
</gene>
<evidence type="ECO:0000256" key="2">
    <source>
        <dbReference type="SAM" id="SignalP"/>
    </source>
</evidence>
<dbReference type="EMBL" id="JAQNDO010000001">
    <property type="protein sequence ID" value="MDC0749353.1"/>
    <property type="molecule type" value="Genomic_DNA"/>
</dbReference>
<evidence type="ECO:0008006" key="5">
    <source>
        <dbReference type="Google" id="ProtNLM"/>
    </source>
</evidence>
<name>A0ABT5F5I1_9BACT</name>
<protein>
    <recommendedName>
        <fullName evidence="5">Lipoprotein</fullName>
    </recommendedName>
</protein>
<keyword evidence="4" id="KW-1185">Reference proteome</keyword>
<feature type="compositionally biased region" description="Gly residues" evidence="1">
    <location>
        <begin position="48"/>
        <end position="62"/>
    </location>
</feature>
<keyword evidence="2" id="KW-0732">Signal</keyword>
<evidence type="ECO:0000313" key="4">
    <source>
        <dbReference type="Proteomes" id="UP001221411"/>
    </source>
</evidence>
<feature type="chain" id="PRO_5047373053" description="Lipoprotein" evidence="2">
    <location>
        <begin position="25"/>
        <end position="351"/>
    </location>
</feature>